<dbReference type="SUPFAM" id="SSF53474">
    <property type="entry name" value="alpha/beta-Hydrolases"/>
    <property type="match status" value="1"/>
</dbReference>
<dbReference type="PANTHER" id="PTHR43798:SF31">
    <property type="entry name" value="AB HYDROLASE SUPERFAMILY PROTEIN YCLE"/>
    <property type="match status" value="1"/>
</dbReference>
<protein>
    <submittedName>
        <fullName evidence="3">Alpha/beta hydrolase</fullName>
    </submittedName>
</protein>
<dbReference type="Pfam" id="PF12697">
    <property type="entry name" value="Abhydrolase_6"/>
    <property type="match status" value="1"/>
</dbReference>
<gene>
    <name evidence="3" type="ORF">ABFZ84_06160</name>
</gene>
<organism evidence="3 4">
    <name type="scientific">Hyphococcus lacteus</name>
    <dbReference type="NCBI Taxonomy" id="3143536"/>
    <lineage>
        <taxon>Bacteria</taxon>
        <taxon>Pseudomonadati</taxon>
        <taxon>Pseudomonadota</taxon>
        <taxon>Alphaproteobacteria</taxon>
        <taxon>Parvularculales</taxon>
        <taxon>Parvularculaceae</taxon>
        <taxon>Hyphococcus</taxon>
    </lineage>
</organism>
<dbReference type="Gene3D" id="3.40.50.1820">
    <property type="entry name" value="alpha/beta hydrolase"/>
    <property type="match status" value="1"/>
</dbReference>
<keyword evidence="1 3" id="KW-0378">Hydrolase</keyword>
<accession>A0ABV3Z2W5</accession>
<dbReference type="InterPro" id="IPR029058">
    <property type="entry name" value="AB_hydrolase_fold"/>
</dbReference>
<dbReference type="RefSeq" id="WP_369313075.1">
    <property type="nucleotide sequence ID" value="NZ_JBEHZE010000001.1"/>
</dbReference>
<feature type="domain" description="AB hydrolase-1" evidence="2">
    <location>
        <begin position="33"/>
        <end position="284"/>
    </location>
</feature>
<evidence type="ECO:0000256" key="1">
    <source>
        <dbReference type="ARBA" id="ARBA00022801"/>
    </source>
</evidence>
<name>A0ABV3Z2W5_9PROT</name>
<dbReference type="InterPro" id="IPR000073">
    <property type="entry name" value="AB_hydrolase_1"/>
</dbReference>
<dbReference type="EMBL" id="JBEHZE010000001">
    <property type="protein sequence ID" value="MEX6633130.1"/>
    <property type="molecule type" value="Genomic_DNA"/>
</dbReference>
<dbReference type="GO" id="GO:0016787">
    <property type="term" value="F:hydrolase activity"/>
    <property type="evidence" value="ECO:0007669"/>
    <property type="project" value="UniProtKB-KW"/>
</dbReference>
<dbReference type="Proteomes" id="UP001560685">
    <property type="component" value="Unassembled WGS sequence"/>
</dbReference>
<keyword evidence="4" id="KW-1185">Reference proteome</keyword>
<reference evidence="3 4" key="1">
    <citation type="submission" date="2024-05" db="EMBL/GenBank/DDBJ databases">
        <title>Three bacterial strains, DH-69, EH-24, and ECK-19 isolated from coastal sediments.</title>
        <authorList>
            <person name="Ye Y.-Q."/>
            <person name="Du Z.-J."/>
        </authorList>
    </citation>
    <scope>NUCLEOTIDE SEQUENCE [LARGE SCALE GENOMIC DNA]</scope>
    <source>
        <strain evidence="3 4">ECK-19</strain>
    </source>
</reference>
<evidence type="ECO:0000259" key="2">
    <source>
        <dbReference type="Pfam" id="PF12697"/>
    </source>
</evidence>
<evidence type="ECO:0000313" key="4">
    <source>
        <dbReference type="Proteomes" id="UP001560685"/>
    </source>
</evidence>
<dbReference type="PANTHER" id="PTHR43798">
    <property type="entry name" value="MONOACYLGLYCEROL LIPASE"/>
    <property type="match status" value="1"/>
</dbReference>
<evidence type="ECO:0000313" key="3">
    <source>
        <dbReference type="EMBL" id="MEX6633130.1"/>
    </source>
</evidence>
<comment type="caution">
    <text evidence="3">The sequence shown here is derived from an EMBL/GenBank/DDBJ whole genome shotgun (WGS) entry which is preliminary data.</text>
</comment>
<sequence length="288" mass="31374">MRLNTSTPVRFRIAVEQGSLAGLHWANPAKPPLLFCHATGFCASTYKQMLGQLSDQFDVYAIDLRGHGKTDLPTAPKKLKSWHIYANDIAAFLDNINTVGWTIAGHSMGAVTAVMASEGRSDVSSLRLIEPVAVPSIMNLAARTPIWALLKDHMSMVQKAAKRRSHWENREAVLSSYERKSLFRGWAPGVLSDYLEDGLEESPTGVALACSPAWEAATFGAQANRFWPAVAAFADNISVFAASHTTSTVSPLARTRLSRLVANVEIGQGVSHLAPMEQPDEMAAFLRK</sequence>
<dbReference type="InterPro" id="IPR050266">
    <property type="entry name" value="AB_hydrolase_sf"/>
</dbReference>
<proteinExistence type="predicted"/>